<sequence length="349" mass="39425">MTEVGGRLGARYTVKGYLRSVERWSLLGFNDSGRYRVEDYARGLPRKWRCQLYCDEFLRFCDPYGWDTAQSDGKNVLGPSRKLIASLPYATVNKHFESASDSSTSEWEEGLLTCHIWDQKIRRGKAIVDAMPSSVFLSYHALLRLYERTGGCAFQEFPSLVAKCWSELLRNLFKLVVHSLWRRDAASGTIGFAVPLMGGLGIFQMQKAMINRFNPALGIKFRINGQQITGFGKASFNIVDWFGAAVEQDPEEEEIINLPVAVMRTFLGFEDLSDRQRDTLFLTEQFLNYASENSYSVLEAAKSGKDATGRRLMSMPEEKLSLALVGLKADVQESLSWIKGSRDELIVIC</sequence>
<name>A0A9Y2F8Z8_9SPHN</name>
<organism evidence="1 2">
    <name type="scientific">Altererythrobacter rubellus</name>
    <dbReference type="NCBI Taxonomy" id="2173831"/>
    <lineage>
        <taxon>Bacteria</taxon>
        <taxon>Pseudomonadati</taxon>
        <taxon>Pseudomonadota</taxon>
        <taxon>Alphaproteobacteria</taxon>
        <taxon>Sphingomonadales</taxon>
        <taxon>Erythrobacteraceae</taxon>
        <taxon>Altererythrobacter</taxon>
    </lineage>
</organism>
<evidence type="ECO:0000313" key="1">
    <source>
        <dbReference type="EMBL" id="WIW95471.1"/>
    </source>
</evidence>
<dbReference type="EMBL" id="CP127221">
    <property type="protein sequence ID" value="WIW95471.1"/>
    <property type="molecule type" value="Genomic_DNA"/>
</dbReference>
<dbReference type="Proteomes" id="UP001231445">
    <property type="component" value="Chromosome"/>
</dbReference>
<dbReference type="RefSeq" id="WP_285975786.1">
    <property type="nucleotide sequence ID" value="NZ_CP127221.1"/>
</dbReference>
<gene>
    <name evidence="1" type="ORF">QQX03_11135</name>
</gene>
<proteinExistence type="predicted"/>
<keyword evidence="2" id="KW-1185">Reference proteome</keyword>
<reference evidence="1 2" key="1">
    <citation type="submission" date="2023-06" db="EMBL/GenBank/DDBJ databases">
        <title>Altererythrobacter rubellus NBRC 112769 genome.</title>
        <authorList>
            <person name="Zhang K."/>
        </authorList>
    </citation>
    <scope>NUCLEOTIDE SEQUENCE [LARGE SCALE GENOMIC DNA]</scope>
    <source>
        <strain evidence="1 2">NBRC 112769</strain>
    </source>
</reference>
<dbReference type="AlphaFoldDB" id="A0A9Y2F8Z8"/>
<accession>A0A9Y2F8Z8</accession>
<evidence type="ECO:0000313" key="2">
    <source>
        <dbReference type="Proteomes" id="UP001231445"/>
    </source>
</evidence>
<protein>
    <submittedName>
        <fullName evidence="1">Uncharacterized protein</fullName>
    </submittedName>
</protein>
<dbReference type="KEGG" id="arue:QQX03_11135"/>